<proteinExistence type="inferred from homology"/>
<dbReference type="PANTHER" id="PTHR43095:SF3">
    <property type="entry name" value="L-XYLULOSE_3-KETO-L-GULONATE KINASE"/>
    <property type="match status" value="1"/>
</dbReference>
<dbReference type="Proteomes" id="UP000236584">
    <property type="component" value="Chromosome"/>
</dbReference>
<evidence type="ECO:0000259" key="5">
    <source>
        <dbReference type="Pfam" id="PF02782"/>
    </source>
</evidence>
<dbReference type="EMBL" id="CP026309">
    <property type="protein sequence ID" value="AUV80830.1"/>
    <property type="molecule type" value="Genomic_DNA"/>
</dbReference>
<dbReference type="CDD" id="cd24121">
    <property type="entry name" value="ASKHA_NBD_FGGY_BaEryA-like"/>
    <property type="match status" value="1"/>
</dbReference>
<dbReference type="PIRSF" id="PIRSF000538">
    <property type="entry name" value="GlpK"/>
    <property type="match status" value="1"/>
</dbReference>
<dbReference type="OrthoDB" id="26592at2157"/>
<evidence type="ECO:0000259" key="4">
    <source>
        <dbReference type="Pfam" id="PF00370"/>
    </source>
</evidence>
<evidence type="ECO:0000256" key="3">
    <source>
        <dbReference type="RuleBase" id="RU003733"/>
    </source>
</evidence>
<dbReference type="PROSITE" id="PS00445">
    <property type="entry name" value="FGGY_KINASES_2"/>
    <property type="match status" value="1"/>
</dbReference>
<keyword evidence="2 3" id="KW-0418">Kinase</keyword>
<dbReference type="InterPro" id="IPR000577">
    <property type="entry name" value="Carb_kinase_FGGY"/>
</dbReference>
<evidence type="ECO:0000313" key="6">
    <source>
        <dbReference type="EMBL" id="AUV80830.1"/>
    </source>
</evidence>
<evidence type="ECO:0000256" key="2">
    <source>
        <dbReference type="ARBA" id="ARBA00022777"/>
    </source>
</evidence>
<gene>
    <name evidence="6" type="ORF">C2R22_03450</name>
</gene>
<dbReference type="GO" id="GO:0016301">
    <property type="term" value="F:kinase activity"/>
    <property type="evidence" value="ECO:0007669"/>
    <property type="project" value="UniProtKB-KW"/>
</dbReference>
<dbReference type="SUPFAM" id="SSF53067">
    <property type="entry name" value="Actin-like ATPase domain"/>
    <property type="match status" value="2"/>
</dbReference>
<protein>
    <submittedName>
        <fullName evidence="6">Carbohydrate kinase</fullName>
    </submittedName>
</protein>
<dbReference type="InterPro" id="IPR043129">
    <property type="entry name" value="ATPase_NBD"/>
</dbReference>
<accession>A0A2I8VFX2</accession>
<feature type="domain" description="Carbohydrate kinase FGGY C-terminal" evidence="5">
    <location>
        <begin position="260"/>
        <end position="442"/>
    </location>
</feature>
<dbReference type="Gene3D" id="3.30.420.40">
    <property type="match status" value="2"/>
</dbReference>
<keyword evidence="1 3" id="KW-0808">Transferase</keyword>
<dbReference type="GeneID" id="35591113"/>
<dbReference type="GO" id="GO:0016773">
    <property type="term" value="F:phosphotransferase activity, alcohol group as acceptor"/>
    <property type="evidence" value="ECO:0007669"/>
    <property type="project" value="InterPro"/>
</dbReference>
<comment type="similarity">
    <text evidence="3">Belongs to the FGGY kinase family.</text>
</comment>
<keyword evidence="7" id="KW-1185">Reference proteome</keyword>
<dbReference type="RefSeq" id="WP_103424517.1">
    <property type="nucleotide sequence ID" value="NZ_CP026309.1"/>
</dbReference>
<evidence type="ECO:0000313" key="7">
    <source>
        <dbReference type="Proteomes" id="UP000236584"/>
    </source>
</evidence>
<name>A0A2I8VFX2_9EURY</name>
<dbReference type="Pfam" id="PF00370">
    <property type="entry name" value="FGGY_N"/>
    <property type="match status" value="1"/>
</dbReference>
<dbReference type="InterPro" id="IPR018483">
    <property type="entry name" value="Carb_kinase_FGGY_CS"/>
</dbReference>
<evidence type="ECO:0000256" key="1">
    <source>
        <dbReference type="ARBA" id="ARBA00022679"/>
    </source>
</evidence>
<dbReference type="PANTHER" id="PTHR43095">
    <property type="entry name" value="SUGAR KINASE"/>
    <property type="match status" value="1"/>
</dbReference>
<dbReference type="GO" id="GO:0005975">
    <property type="term" value="P:carbohydrate metabolic process"/>
    <property type="evidence" value="ECO:0007669"/>
    <property type="project" value="InterPro"/>
</dbReference>
<dbReference type="InterPro" id="IPR018485">
    <property type="entry name" value="FGGY_C"/>
</dbReference>
<dbReference type="InterPro" id="IPR050406">
    <property type="entry name" value="FGGY_Carb_Kinase"/>
</dbReference>
<feature type="domain" description="Carbohydrate kinase FGGY N-terminal" evidence="4">
    <location>
        <begin position="5"/>
        <end position="248"/>
    </location>
</feature>
<dbReference type="Pfam" id="PF02782">
    <property type="entry name" value="FGGY_C"/>
    <property type="match status" value="1"/>
</dbReference>
<dbReference type="InterPro" id="IPR018484">
    <property type="entry name" value="FGGY_N"/>
</dbReference>
<dbReference type="KEGG" id="srub:C2R22_03450"/>
<dbReference type="AlphaFoldDB" id="A0A2I8VFX2"/>
<reference evidence="6 7" key="1">
    <citation type="submission" date="2018-01" db="EMBL/GenBank/DDBJ databases">
        <title>Complete genome sequence of Salinigranum rubrum GX10T, an extremely halophilic archaeon isolated from a marine solar saltern.</title>
        <authorList>
            <person name="Han S."/>
        </authorList>
    </citation>
    <scope>NUCLEOTIDE SEQUENCE [LARGE SCALE GENOMIC DNA]</scope>
    <source>
        <strain evidence="6 7">GX10</strain>
    </source>
</reference>
<organism evidence="6 7">
    <name type="scientific">Salinigranum rubrum</name>
    <dbReference type="NCBI Taxonomy" id="755307"/>
    <lineage>
        <taxon>Archaea</taxon>
        <taxon>Methanobacteriati</taxon>
        <taxon>Methanobacteriota</taxon>
        <taxon>Stenosarchaea group</taxon>
        <taxon>Halobacteria</taxon>
        <taxon>Halobacteriales</taxon>
        <taxon>Haloferacaceae</taxon>
        <taxon>Salinigranum</taxon>
    </lineage>
</organism>
<sequence length="505" mass="55025">MGEILIGIDAGTSNIKTVALSIDGTEAVRSARKNDLMNPEPGWVEQDMNDTWRRTAATIRDVVDDLRADDEIIGVGVTAQGDGCWMLDADNEPVRNAILWSDGRASSIVQEWENSGVSSDVYDICGNGLFPGANLAIFRWLQKHEPETVEETETLLHCKDWIKYQLTDELTIDPTDAALPMLDVESVEYSSEVGELVGFPGIEERFPRLVPGTEIIGRVTEQAAEETGLPTGTPVTSGMLDVVASAFGSGAAHVGDSSSVVGTTSLNQTLLDGPQTAPHGVGFTFPTGVEGFYTRSMASMAGTPNLDWILEEVAGTDDYGAIEQQIEDIGIGSDGVMYHPYLSSSGERAPFLKTTARAQFTGLNPEHTQAHLVRAVYEGVALAMRDCFEHIPVESERIYMSGGGARSELWCQMFSDCLQTPIAVPRGSEFGAKGVALLTGIALDRYDDIADAADRTTSIQRSYRPNEANAAQYDKWYDVYHQMSQTMFELWDRREQALSNMHATA</sequence>